<dbReference type="AlphaFoldDB" id="A0A7W6EBJ5"/>
<organism evidence="2 3">
    <name type="scientific">Sulfitobacter undariae</name>
    <dbReference type="NCBI Taxonomy" id="1563671"/>
    <lineage>
        <taxon>Bacteria</taxon>
        <taxon>Pseudomonadati</taxon>
        <taxon>Pseudomonadota</taxon>
        <taxon>Alphaproteobacteria</taxon>
        <taxon>Rhodobacterales</taxon>
        <taxon>Roseobacteraceae</taxon>
        <taxon>Sulfitobacter</taxon>
    </lineage>
</organism>
<proteinExistence type="predicted"/>
<dbReference type="Proteomes" id="UP000530268">
    <property type="component" value="Unassembled WGS sequence"/>
</dbReference>
<keyword evidence="3" id="KW-1185">Reference proteome</keyword>
<protein>
    <recommendedName>
        <fullName evidence="1">PPC domain-containing protein</fullName>
    </recommendedName>
</protein>
<dbReference type="EMBL" id="JACIEI010000017">
    <property type="protein sequence ID" value="MBB3995610.1"/>
    <property type="molecule type" value="Genomic_DNA"/>
</dbReference>
<reference evidence="2 3" key="1">
    <citation type="submission" date="2020-08" db="EMBL/GenBank/DDBJ databases">
        <title>Genomic Encyclopedia of Type Strains, Phase IV (KMG-IV): sequencing the most valuable type-strain genomes for metagenomic binning, comparative biology and taxonomic classification.</title>
        <authorList>
            <person name="Goeker M."/>
        </authorList>
    </citation>
    <scope>NUCLEOTIDE SEQUENCE [LARGE SCALE GENOMIC DNA]</scope>
    <source>
        <strain evidence="2 3">DSM 102234</strain>
    </source>
</reference>
<sequence>MTTLASSRTPNQPMVHPGPVAARRVDAVGVMASDLVITLEPGQEVEATLCAAVAAAGYDGAWVDVSGLHADPFAFVMPAASPDGTRVAWYSDTYAPEGETHVDAGGITVGHYNGGSFTHCHGLWTSQSGTTLGHMLAPVCTVSRAVSVKATGFNGGRFERLPDPETCFELFRACPTETEVDAPDAVIMTLRPNTDLCGSIEEVAASYGISNGEIFGLGSVNGALFRDAAPMNSAITEFIITTGTLTDGKASITLSAVDVQQDIFTGRIEKGDAAVSITAEIILRGHSPE</sequence>
<comment type="caution">
    <text evidence="2">The sequence shown here is derived from an EMBL/GenBank/DDBJ whole genome shotgun (WGS) entry which is preliminary data.</text>
</comment>
<dbReference type="SUPFAM" id="SSF117856">
    <property type="entry name" value="AF0104/ALDC/Ptd012-like"/>
    <property type="match status" value="2"/>
</dbReference>
<gene>
    <name evidence="2" type="ORF">GGR95_003272</name>
</gene>
<evidence type="ECO:0000259" key="1">
    <source>
        <dbReference type="PROSITE" id="PS51742"/>
    </source>
</evidence>
<accession>A0A7W6EBJ5</accession>
<dbReference type="InterPro" id="IPR005175">
    <property type="entry name" value="PPC_dom"/>
</dbReference>
<name>A0A7W6EBJ5_9RHOB</name>
<dbReference type="RefSeq" id="WP_184567667.1">
    <property type="nucleotide sequence ID" value="NZ_JACIEI010000017.1"/>
</dbReference>
<evidence type="ECO:0000313" key="2">
    <source>
        <dbReference type="EMBL" id="MBB3995610.1"/>
    </source>
</evidence>
<dbReference type="Gene3D" id="3.30.1330.80">
    <property type="entry name" value="Hypothetical protein, similar to alpha- acetolactate decarboxylase, domain 2"/>
    <property type="match status" value="2"/>
</dbReference>
<feature type="domain" description="PPC" evidence="1">
    <location>
        <begin position="28"/>
        <end position="174"/>
    </location>
</feature>
<dbReference type="PROSITE" id="PS51742">
    <property type="entry name" value="PPC"/>
    <property type="match status" value="1"/>
</dbReference>
<evidence type="ECO:0000313" key="3">
    <source>
        <dbReference type="Proteomes" id="UP000530268"/>
    </source>
</evidence>